<evidence type="ECO:0000256" key="6">
    <source>
        <dbReference type="PROSITE-ProRule" id="PRU10137"/>
    </source>
</evidence>
<evidence type="ECO:0000313" key="8">
    <source>
        <dbReference type="EMBL" id="MBB5661090.1"/>
    </source>
</evidence>
<protein>
    <submittedName>
        <fullName evidence="8">DNA invertase Pin-like site-specific DNA recombinase</fullName>
    </submittedName>
</protein>
<sequence>MARIGYARVSSAGQDYQLQIDRLAKDGCAPIRAEKVTGAAREGRGELGAILDFIREGDELVVVRLDRLARSTRDTLNIVAELEAKGASLRVLEPEISTGGDLGRIVITTLGMVAELERSFLRERQRAGIVAAKARGAYKGRRKSVDSAAIASLLAQGLGPTAIAKHLGISRMTVYRETGGMTSTAVKTTAG</sequence>
<dbReference type="PROSITE" id="PS51736">
    <property type="entry name" value="RECOMBINASES_3"/>
    <property type="match status" value="1"/>
</dbReference>
<evidence type="ECO:0000256" key="1">
    <source>
        <dbReference type="ARBA" id="ARBA00009913"/>
    </source>
</evidence>
<dbReference type="Pfam" id="PF02796">
    <property type="entry name" value="HTH_7"/>
    <property type="match status" value="1"/>
</dbReference>
<dbReference type="GO" id="GO:0000150">
    <property type="term" value="F:DNA strand exchange activity"/>
    <property type="evidence" value="ECO:0007669"/>
    <property type="project" value="InterPro"/>
</dbReference>
<dbReference type="AlphaFoldDB" id="A0A7W9E8T4"/>
<evidence type="ECO:0000256" key="5">
    <source>
        <dbReference type="PIRSR" id="PIRSR606118-50"/>
    </source>
</evidence>
<dbReference type="SUPFAM" id="SSF46689">
    <property type="entry name" value="Homeodomain-like"/>
    <property type="match status" value="1"/>
</dbReference>
<name>A0A7W9E8T4_9CAUL</name>
<dbReference type="GO" id="GO:0015074">
    <property type="term" value="P:DNA integration"/>
    <property type="evidence" value="ECO:0007669"/>
    <property type="project" value="UniProtKB-KW"/>
</dbReference>
<keyword evidence="2" id="KW-0229">DNA integration</keyword>
<evidence type="ECO:0000256" key="4">
    <source>
        <dbReference type="ARBA" id="ARBA00023172"/>
    </source>
</evidence>
<comment type="caution">
    <text evidence="8">The sequence shown here is derived from an EMBL/GenBank/DDBJ whole genome shotgun (WGS) entry which is preliminary data.</text>
</comment>
<dbReference type="SMART" id="SM00857">
    <property type="entry name" value="Resolvase"/>
    <property type="match status" value="1"/>
</dbReference>
<dbReference type="InterPro" id="IPR050639">
    <property type="entry name" value="SSR_resolvase"/>
</dbReference>
<evidence type="ECO:0000259" key="7">
    <source>
        <dbReference type="PROSITE" id="PS51736"/>
    </source>
</evidence>
<accession>A0A7W9E8T4</accession>
<evidence type="ECO:0000256" key="2">
    <source>
        <dbReference type="ARBA" id="ARBA00022908"/>
    </source>
</evidence>
<dbReference type="InterPro" id="IPR009057">
    <property type="entry name" value="Homeodomain-like_sf"/>
</dbReference>
<dbReference type="PROSITE" id="PS00398">
    <property type="entry name" value="RECOMBINASES_2"/>
    <property type="match status" value="1"/>
</dbReference>
<dbReference type="Pfam" id="PF00239">
    <property type="entry name" value="Resolvase"/>
    <property type="match status" value="1"/>
</dbReference>
<dbReference type="PROSITE" id="PS00397">
    <property type="entry name" value="RECOMBINASES_1"/>
    <property type="match status" value="1"/>
</dbReference>
<feature type="domain" description="Resolvase/invertase-type recombinase catalytic" evidence="7">
    <location>
        <begin position="2"/>
        <end position="136"/>
    </location>
</feature>
<dbReference type="EMBL" id="JACIJB010000007">
    <property type="protein sequence ID" value="MBB5661090.1"/>
    <property type="molecule type" value="Genomic_DNA"/>
</dbReference>
<feature type="active site" description="O-(5'-phospho-DNA)-serine intermediate" evidence="5 6">
    <location>
        <position position="10"/>
    </location>
</feature>
<keyword evidence="9" id="KW-1185">Reference proteome</keyword>
<dbReference type="GO" id="GO:0003677">
    <property type="term" value="F:DNA binding"/>
    <property type="evidence" value="ECO:0007669"/>
    <property type="project" value="UniProtKB-KW"/>
</dbReference>
<keyword evidence="4" id="KW-0233">DNA recombination</keyword>
<dbReference type="PANTHER" id="PTHR30461:SF26">
    <property type="entry name" value="RESOLVASE HOMOLOG YNEB"/>
    <property type="match status" value="1"/>
</dbReference>
<organism evidence="8 9">
    <name type="scientific">Brevundimonas halotolerans</name>
    <dbReference type="NCBI Taxonomy" id="69670"/>
    <lineage>
        <taxon>Bacteria</taxon>
        <taxon>Pseudomonadati</taxon>
        <taxon>Pseudomonadota</taxon>
        <taxon>Alphaproteobacteria</taxon>
        <taxon>Caulobacterales</taxon>
        <taxon>Caulobacteraceae</taxon>
        <taxon>Brevundimonas</taxon>
    </lineage>
</organism>
<comment type="similarity">
    <text evidence="1">Belongs to the site-specific recombinase resolvase family.</text>
</comment>
<dbReference type="Proteomes" id="UP000548978">
    <property type="component" value="Unassembled WGS sequence"/>
</dbReference>
<dbReference type="InterPro" id="IPR036162">
    <property type="entry name" value="Resolvase-like_N_sf"/>
</dbReference>
<reference evidence="8 9" key="1">
    <citation type="submission" date="2020-08" db="EMBL/GenBank/DDBJ databases">
        <title>Genomic Encyclopedia of Type Strains, Phase IV (KMG-IV): sequencing the most valuable type-strain genomes for metagenomic binning, comparative biology and taxonomic classification.</title>
        <authorList>
            <person name="Goeker M."/>
        </authorList>
    </citation>
    <scope>NUCLEOTIDE SEQUENCE [LARGE SCALE GENOMIC DNA]</scope>
    <source>
        <strain evidence="8 9">DSM 24448</strain>
    </source>
</reference>
<dbReference type="InterPro" id="IPR006118">
    <property type="entry name" value="Recombinase_CS"/>
</dbReference>
<dbReference type="Gene3D" id="3.40.50.1390">
    <property type="entry name" value="Resolvase, N-terminal catalytic domain"/>
    <property type="match status" value="1"/>
</dbReference>
<dbReference type="OrthoDB" id="9800103at2"/>
<dbReference type="RefSeq" id="WP_123288329.1">
    <property type="nucleotide sequence ID" value="NZ_JACIJB010000007.1"/>
</dbReference>
<keyword evidence="3" id="KW-0238">DNA-binding</keyword>
<dbReference type="InterPro" id="IPR006119">
    <property type="entry name" value="Resolv_N"/>
</dbReference>
<dbReference type="PANTHER" id="PTHR30461">
    <property type="entry name" value="DNA-INVERTASE FROM LAMBDOID PROPHAGE"/>
    <property type="match status" value="1"/>
</dbReference>
<evidence type="ECO:0000256" key="3">
    <source>
        <dbReference type="ARBA" id="ARBA00023125"/>
    </source>
</evidence>
<dbReference type="SUPFAM" id="SSF53041">
    <property type="entry name" value="Resolvase-like"/>
    <property type="match status" value="1"/>
</dbReference>
<dbReference type="CDD" id="cd03768">
    <property type="entry name" value="SR_ResInv"/>
    <property type="match status" value="1"/>
</dbReference>
<proteinExistence type="inferred from homology"/>
<dbReference type="InterPro" id="IPR006120">
    <property type="entry name" value="Resolvase_HTH_dom"/>
</dbReference>
<dbReference type="Gene3D" id="1.10.10.60">
    <property type="entry name" value="Homeodomain-like"/>
    <property type="match status" value="1"/>
</dbReference>
<evidence type="ECO:0000313" key="9">
    <source>
        <dbReference type="Proteomes" id="UP000548978"/>
    </source>
</evidence>
<gene>
    <name evidence="8" type="ORF">FHS65_001848</name>
</gene>